<dbReference type="AlphaFoldDB" id="A0A8C7Y3T6"/>
<sequence>MVVSVSSSDAFLRYDLYRCEFNSTELEDIEFIYSMYYNRKEFMRFSSSLGRFVGYTEHGVKNAERANKDPSILSGWKAQKERYCKQHIDIWYNNMLSKSVVPRVRVQSLAPSGGHHPAMLVCS</sequence>
<evidence type="ECO:0000313" key="3">
    <source>
        <dbReference type="Ensembl" id="ENSOSIP00000022818.1"/>
    </source>
</evidence>
<proteinExistence type="predicted"/>
<dbReference type="Ensembl" id="ENSOSIT00000024100.1">
    <property type="protein sequence ID" value="ENSOSIP00000022818.1"/>
    <property type="gene ID" value="ENSOSIG00000012006.1"/>
</dbReference>
<reference evidence="3" key="1">
    <citation type="submission" date="2025-08" db="UniProtKB">
        <authorList>
            <consortium name="Ensembl"/>
        </authorList>
    </citation>
    <scope>IDENTIFICATION</scope>
</reference>
<dbReference type="Pfam" id="PF00969">
    <property type="entry name" value="MHC_II_beta"/>
    <property type="match status" value="1"/>
</dbReference>
<reference evidence="3" key="2">
    <citation type="submission" date="2025-09" db="UniProtKB">
        <authorList>
            <consortium name="Ensembl"/>
        </authorList>
    </citation>
    <scope>IDENTIFICATION</scope>
</reference>
<evidence type="ECO:0000256" key="1">
    <source>
        <dbReference type="ARBA" id="ARBA00023180"/>
    </source>
</evidence>
<protein>
    <recommendedName>
        <fullName evidence="2">MHC class II beta chain N-terminal domain-containing protein</fullName>
    </recommendedName>
</protein>
<dbReference type="SUPFAM" id="SSF54452">
    <property type="entry name" value="MHC antigen-recognition domain"/>
    <property type="match status" value="1"/>
</dbReference>
<dbReference type="GO" id="GO:0019882">
    <property type="term" value="P:antigen processing and presentation"/>
    <property type="evidence" value="ECO:0007669"/>
    <property type="project" value="InterPro"/>
</dbReference>
<keyword evidence="1" id="KW-0325">Glycoprotein</keyword>
<dbReference type="InterPro" id="IPR000353">
    <property type="entry name" value="MHC_II_b_N"/>
</dbReference>
<dbReference type="Gene3D" id="3.10.320.10">
    <property type="entry name" value="Class II Histocompatibility Antigen, M Beta Chain, Chain B, domain 1"/>
    <property type="match status" value="1"/>
</dbReference>
<keyword evidence="4" id="KW-1185">Reference proteome</keyword>
<dbReference type="InterPro" id="IPR014745">
    <property type="entry name" value="MHC_II_a/b_N"/>
</dbReference>
<name>A0A8C7Y3T6_9TELE</name>
<organism evidence="3 4">
    <name type="scientific">Oryzias sinensis</name>
    <name type="common">Chinese medaka</name>
    <dbReference type="NCBI Taxonomy" id="183150"/>
    <lineage>
        <taxon>Eukaryota</taxon>
        <taxon>Metazoa</taxon>
        <taxon>Chordata</taxon>
        <taxon>Craniata</taxon>
        <taxon>Vertebrata</taxon>
        <taxon>Euteleostomi</taxon>
        <taxon>Actinopterygii</taxon>
        <taxon>Neopterygii</taxon>
        <taxon>Teleostei</taxon>
        <taxon>Neoteleostei</taxon>
        <taxon>Acanthomorphata</taxon>
        <taxon>Ovalentaria</taxon>
        <taxon>Atherinomorphae</taxon>
        <taxon>Beloniformes</taxon>
        <taxon>Adrianichthyidae</taxon>
        <taxon>Oryziinae</taxon>
        <taxon>Oryzias</taxon>
    </lineage>
</organism>
<accession>A0A8C7Y3T6</accession>
<dbReference type="GO" id="GO:0006955">
    <property type="term" value="P:immune response"/>
    <property type="evidence" value="ECO:0007669"/>
    <property type="project" value="InterPro"/>
</dbReference>
<dbReference type="GeneTree" id="ENSGT00950000183127"/>
<dbReference type="SMART" id="SM00921">
    <property type="entry name" value="MHC_II_beta"/>
    <property type="match status" value="1"/>
</dbReference>
<feature type="domain" description="MHC class II beta chain N-terminal" evidence="2">
    <location>
        <begin position="17"/>
        <end position="92"/>
    </location>
</feature>
<evidence type="ECO:0000259" key="2">
    <source>
        <dbReference type="SMART" id="SM00921"/>
    </source>
</evidence>
<dbReference type="GO" id="GO:0042613">
    <property type="term" value="C:MHC class II protein complex"/>
    <property type="evidence" value="ECO:0007669"/>
    <property type="project" value="InterPro"/>
</dbReference>
<evidence type="ECO:0000313" key="4">
    <source>
        <dbReference type="Proteomes" id="UP000694383"/>
    </source>
</evidence>
<dbReference type="InterPro" id="IPR011162">
    <property type="entry name" value="MHC_I/II-like_Ag-recog"/>
</dbReference>
<dbReference type="Proteomes" id="UP000694383">
    <property type="component" value="Unplaced"/>
</dbReference>